<keyword evidence="2 5" id="KW-0689">Ribosomal protein</keyword>
<dbReference type="PANTHER" id="PTHR12534">
    <property type="entry name" value="30S RIBOSOMAL PROTEIN S2 PROKARYOTIC AND ORGANELLAR"/>
    <property type="match status" value="1"/>
</dbReference>
<evidence type="ECO:0000256" key="3">
    <source>
        <dbReference type="ARBA" id="ARBA00023274"/>
    </source>
</evidence>
<evidence type="ECO:0000256" key="6">
    <source>
        <dbReference type="SAM" id="Coils"/>
    </source>
</evidence>
<evidence type="ECO:0000313" key="8">
    <source>
        <dbReference type="EMBL" id="PIQ88824.1"/>
    </source>
</evidence>
<dbReference type="CDD" id="cd01425">
    <property type="entry name" value="RPS2"/>
    <property type="match status" value="1"/>
</dbReference>
<dbReference type="GO" id="GO:0022627">
    <property type="term" value="C:cytosolic small ribosomal subunit"/>
    <property type="evidence" value="ECO:0007669"/>
    <property type="project" value="TreeGrafter"/>
</dbReference>
<dbReference type="AlphaFoldDB" id="A0A2H0LYT0"/>
<comment type="similarity">
    <text evidence="1 5">Belongs to the universal ribosomal protein uS2 family.</text>
</comment>
<evidence type="ECO:0000313" key="9">
    <source>
        <dbReference type="Proteomes" id="UP000229641"/>
    </source>
</evidence>
<reference evidence="8 9" key="1">
    <citation type="submission" date="2017-09" db="EMBL/GenBank/DDBJ databases">
        <title>Depth-based differentiation of microbial function through sediment-hosted aquifers and enrichment of novel symbionts in the deep terrestrial subsurface.</title>
        <authorList>
            <person name="Probst A.J."/>
            <person name="Ladd B."/>
            <person name="Jarett J.K."/>
            <person name="Geller-Mcgrath D.E."/>
            <person name="Sieber C.M."/>
            <person name="Emerson J.B."/>
            <person name="Anantharaman K."/>
            <person name="Thomas B.C."/>
            <person name="Malmstrom R."/>
            <person name="Stieglmeier M."/>
            <person name="Klingl A."/>
            <person name="Woyke T."/>
            <person name="Ryan C.M."/>
            <person name="Banfield J.F."/>
        </authorList>
    </citation>
    <scope>NUCLEOTIDE SEQUENCE [LARGE SCALE GENOMIC DNA]</scope>
    <source>
        <strain evidence="8">CG11_big_fil_rev_8_21_14_0_20_42_13</strain>
    </source>
</reference>
<proteinExistence type="inferred from homology"/>
<comment type="caution">
    <text evidence="8">The sequence shown here is derived from an EMBL/GenBank/DDBJ whole genome shotgun (WGS) entry which is preliminary data.</text>
</comment>
<dbReference type="InterPro" id="IPR023591">
    <property type="entry name" value="Ribosomal_uS2_flav_dom_sf"/>
</dbReference>
<dbReference type="Gene3D" id="3.40.50.10490">
    <property type="entry name" value="Glucose-6-phosphate isomerase like protein, domain 1"/>
    <property type="match status" value="1"/>
</dbReference>
<dbReference type="InterPro" id="IPR005706">
    <property type="entry name" value="Ribosomal_uS2_bac/mit/plastid"/>
</dbReference>
<evidence type="ECO:0000256" key="2">
    <source>
        <dbReference type="ARBA" id="ARBA00022980"/>
    </source>
</evidence>
<feature type="coiled-coil region" evidence="6">
    <location>
        <begin position="127"/>
        <end position="154"/>
    </location>
</feature>
<name>A0A2H0LYT0_9BACT</name>
<feature type="compositionally biased region" description="Basic and acidic residues" evidence="7">
    <location>
        <begin position="283"/>
        <end position="301"/>
    </location>
</feature>
<dbReference type="EMBL" id="PCWA01000084">
    <property type="protein sequence ID" value="PIQ88824.1"/>
    <property type="molecule type" value="Genomic_DNA"/>
</dbReference>
<keyword evidence="3 5" id="KW-0687">Ribonucleoprotein</keyword>
<dbReference type="NCBIfam" id="TIGR01011">
    <property type="entry name" value="rpsB_bact"/>
    <property type="match status" value="1"/>
</dbReference>
<dbReference type="Pfam" id="PF00318">
    <property type="entry name" value="Ribosomal_S2"/>
    <property type="match status" value="1"/>
</dbReference>
<feature type="region of interest" description="Disordered" evidence="7">
    <location>
        <begin position="243"/>
        <end position="301"/>
    </location>
</feature>
<evidence type="ECO:0000256" key="7">
    <source>
        <dbReference type="SAM" id="MobiDB-lite"/>
    </source>
</evidence>
<dbReference type="InterPro" id="IPR018130">
    <property type="entry name" value="Ribosomal_uS2_CS"/>
</dbReference>
<gene>
    <name evidence="5 8" type="primary">rpsB</name>
    <name evidence="8" type="ORF">COV72_05995</name>
</gene>
<organism evidence="8 9">
    <name type="scientific">Candidatus Ghiorseimicrobium undicola</name>
    <dbReference type="NCBI Taxonomy" id="1974746"/>
    <lineage>
        <taxon>Bacteria</taxon>
        <taxon>Pseudomonadati</taxon>
        <taxon>Candidatus Omnitrophota</taxon>
        <taxon>Candidatus Ghiorseimicrobium</taxon>
    </lineage>
</organism>
<dbReference type="Gene3D" id="1.10.287.610">
    <property type="entry name" value="Helix hairpin bin"/>
    <property type="match status" value="1"/>
</dbReference>
<dbReference type="InterPro" id="IPR001865">
    <property type="entry name" value="Ribosomal_uS2"/>
</dbReference>
<dbReference type="SUPFAM" id="SSF52313">
    <property type="entry name" value="Ribosomal protein S2"/>
    <property type="match status" value="1"/>
</dbReference>
<dbReference type="GO" id="GO:0006412">
    <property type="term" value="P:translation"/>
    <property type="evidence" value="ECO:0007669"/>
    <property type="project" value="UniProtKB-UniRule"/>
</dbReference>
<dbReference type="HAMAP" id="MF_00291_B">
    <property type="entry name" value="Ribosomal_uS2_B"/>
    <property type="match status" value="1"/>
</dbReference>
<dbReference type="Proteomes" id="UP000229641">
    <property type="component" value="Unassembled WGS sequence"/>
</dbReference>
<protein>
    <recommendedName>
        <fullName evidence="4 5">Small ribosomal subunit protein uS2</fullName>
    </recommendedName>
</protein>
<accession>A0A2H0LYT0</accession>
<dbReference type="GO" id="GO:0003735">
    <property type="term" value="F:structural constituent of ribosome"/>
    <property type="evidence" value="ECO:0007669"/>
    <property type="project" value="InterPro"/>
</dbReference>
<evidence type="ECO:0000256" key="4">
    <source>
        <dbReference type="ARBA" id="ARBA00035256"/>
    </source>
</evidence>
<evidence type="ECO:0000256" key="5">
    <source>
        <dbReference type="HAMAP-Rule" id="MF_00291"/>
    </source>
</evidence>
<feature type="compositionally biased region" description="Acidic residues" evidence="7">
    <location>
        <begin position="252"/>
        <end position="266"/>
    </location>
</feature>
<keyword evidence="6" id="KW-0175">Coiled coil</keyword>
<sequence length="301" mass="34278">MSMELIKKLLEAGVHFGHQTRRWNPKMEKYIFGKKSGIHIIDLEKTSEAIKQAQDFFTDLAAGGGSVLFIGTKRQARDVIKSEAERAGTFYITHRWLGGLLTNFETVKKSIKRYKDLETMKTDGTFSKFKKKEVFRLEKEMEKLKKNFEGILNMERLPKALFIIDVKSEEIAVKEASKLSIPICAIVDTNSNPDNISYPIPGNDDAVKSIKFITAVVADSVIEGRKRFLDYLGKELVKEEKDKALGSSAPVEAEEETVEEYEEKIELEDKKDTRSLKPKGRLKPQEEKPGKSDDTKRRAKK</sequence>
<dbReference type="PRINTS" id="PR00395">
    <property type="entry name" value="RIBOSOMALS2"/>
</dbReference>
<dbReference type="PANTHER" id="PTHR12534:SF0">
    <property type="entry name" value="SMALL RIBOSOMAL SUBUNIT PROTEIN US2M"/>
    <property type="match status" value="1"/>
</dbReference>
<dbReference type="PROSITE" id="PS00962">
    <property type="entry name" value="RIBOSOMAL_S2_1"/>
    <property type="match status" value="1"/>
</dbReference>
<dbReference type="FunFam" id="1.10.287.610:FF:000001">
    <property type="entry name" value="30S ribosomal protein S2"/>
    <property type="match status" value="1"/>
</dbReference>
<evidence type="ECO:0000256" key="1">
    <source>
        <dbReference type="ARBA" id="ARBA00006242"/>
    </source>
</evidence>